<dbReference type="InterPro" id="IPR007822">
    <property type="entry name" value="LANC-like"/>
</dbReference>
<dbReference type="InterPro" id="IPR053524">
    <property type="entry name" value="Aerial_hyphae_peptide-synth"/>
</dbReference>
<dbReference type="SMART" id="SM00220">
    <property type="entry name" value="S_TKc"/>
    <property type="match status" value="1"/>
</dbReference>
<dbReference type="GO" id="GO:0005524">
    <property type="term" value="F:ATP binding"/>
    <property type="evidence" value="ECO:0007669"/>
    <property type="project" value="InterPro"/>
</dbReference>
<gene>
    <name evidence="3" type="primary">lanKC</name>
    <name evidence="3" type="ORF">I5V89_12055</name>
</gene>
<dbReference type="InterPro" id="IPR057929">
    <property type="entry name" value="RamC_N"/>
</dbReference>
<accession>A0AA40YEV9</accession>
<dbReference type="GO" id="GO:0031179">
    <property type="term" value="P:peptide modification"/>
    <property type="evidence" value="ECO:0007669"/>
    <property type="project" value="InterPro"/>
</dbReference>
<dbReference type="RefSeq" id="WP_049404771.1">
    <property type="nucleotide sequence ID" value="NZ_JANKBX010000002.1"/>
</dbReference>
<protein>
    <submittedName>
        <fullName evidence="3">Class III lanthionine synthetase LanKC</fullName>
    </submittedName>
</protein>
<dbReference type="InterPro" id="IPR058053">
    <property type="entry name" value="RamC_C"/>
</dbReference>
<proteinExistence type="predicted"/>
<dbReference type="Gene3D" id="1.10.510.10">
    <property type="entry name" value="Transferase(Phosphotransferase) domain 1"/>
    <property type="match status" value="1"/>
</dbReference>
<feature type="transmembrane region" description="Helical" evidence="1">
    <location>
        <begin position="439"/>
        <end position="458"/>
    </location>
</feature>
<dbReference type="Gene3D" id="1.50.10.10">
    <property type="match status" value="1"/>
</dbReference>
<dbReference type="GO" id="GO:0004672">
    <property type="term" value="F:protein kinase activity"/>
    <property type="evidence" value="ECO:0007669"/>
    <property type="project" value="InterPro"/>
</dbReference>
<dbReference type="AlphaFoldDB" id="A0AA40YEV9"/>
<evidence type="ECO:0000259" key="2">
    <source>
        <dbReference type="PROSITE" id="PS50011"/>
    </source>
</evidence>
<dbReference type="CDD" id="cd04791">
    <property type="entry name" value="LanC_SerThrkinase"/>
    <property type="match status" value="1"/>
</dbReference>
<dbReference type="SUPFAM" id="SSF56112">
    <property type="entry name" value="Protein kinase-like (PK-like)"/>
    <property type="match status" value="1"/>
</dbReference>
<keyword evidence="1" id="KW-0472">Membrane</keyword>
<dbReference type="InterPro" id="IPR000719">
    <property type="entry name" value="Prot_kinase_dom"/>
</dbReference>
<dbReference type="Proteomes" id="UP000634179">
    <property type="component" value="Unassembled WGS sequence"/>
</dbReference>
<dbReference type="SUPFAM" id="SSF158745">
    <property type="entry name" value="LanC-like"/>
    <property type="match status" value="1"/>
</dbReference>
<dbReference type="Gene3D" id="3.30.200.20">
    <property type="entry name" value="Phosphorylase Kinase, domain 1"/>
    <property type="match status" value="1"/>
</dbReference>
<dbReference type="InterPro" id="IPR011009">
    <property type="entry name" value="Kinase-like_dom_sf"/>
</dbReference>
<dbReference type="Pfam" id="PF25816">
    <property type="entry name" value="RamC_N"/>
    <property type="match status" value="1"/>
</dbReference>
<dbReference type="Pfam" id="PF00069">
    <property type="entry name" value="Pkinase"/>
    <property type="match status" value="1"/>
</dbReference>
<comment type="caution">
    <text evidence="3">The sequence shown here is derived from an EMBL/GenBank/DDBJ whole genome shotgun (WGS) entry which is preliminary data.</text>
</comment>
<dbReference type="NCBIfam" id="NF038151">
    <property type="entry name" value="lanthi_synth_III"/>
    <property type="match status" value="1"/>
</dbReference>
<dbReference type="GO" id="GO:0005975">
    <property type="term" value="P:carbohydrate metabolic process"/>
    <property type="evidence" value="ECO:0007669"/>
    <property type="project" value="InterPro"/>
</dbReference>
<keyword evidence="1" id="KW-1133">Transmembrane helix</keyword>
<feature type="domain" description="Protein kinase" evidence="2">
    <location>
        <begin position="243"/>
        <end position="539"/>
    </location>
</feature>
<dbReference type="GeneID" id="93741211"/>
<dbReference type="EMBL" id="JADUOV010000007">
    <property type="protein sequence ID" value="MBH1790605.1"/>
    <property type="molecule type" value="Genomic_DNA"/>
</dbReference>
<dbReference type="SMART" id="SM01260">
    <property type="entry name" value="LANC_like"/>
    <property type="match status" value="1"/>
</dbReference>
<dbReference type="InterPro" id="IPR012341">
    <property type="entry name" value="6hp_glycosidase-like_sf"/>
</dbReference>
<sequence>MSARQRSLREARHMDKAAYVGGDERFYELSYNQYRPSEDFRSIVEAEIEAAGMAWTIHRIGVWSHLATHGDPVAGNLPPQGWKIHVSATQENCQRVLRTVTRMALAERVKFKFANDMNTMRMMSSKRWPRGGSGKFITLYPLDLAVFTRFIEQLHGALKDEDGSYILSDRRYKDCRCLYYRYGGMRQVYRLDFIGQKVPMLVAPDGSHVPDLRNPYFEVPAWETDPFPSEDDPGEMTLKEGRYQVQAALGFSNTGGVYLALDQVTGEEVVIKEARPHVEMHGEGLDATSRLARERRNLELLGPVGASPRCLDAFTDWENSYLVEERLDAFDLRELMLKHSPLMKARPSARDGSDYYGMCVTIFTGLLRAVDRAHKVGVVIGDISPSNIMVDRSDMRVRLIDLEAAFLDGSDEWDDIHTPGFRRIMKGRKRASCFRDDRYATAVVMFYCLFPLMAMAYIRTDLFQKVLPVMMEDIGWQHTPVAEVIQALVDDRIGLEEAAQLLQQPATLQAPFSSPQRPLPAPRQCIRRLLAFMDAHSRLQPERTLFPLDPFSHSTNTMSLGLGATGVIHAFHGVGHQPSPAVMERYAQELQALDRTSLPPGFLTGLAGIAWSALLRGEVELARSLLDSADGSDLLHAHHSLYHGMAGIGMAHLAMHHATGLPGHLDRALSLARRLADTVHHGERGAYWQDEGGVRIGMGYGQAGVALFLLRLSQLSGDPAWRVLGEQALRHDLSYGFELETGVTTFPSSPEEVNTYEPYLEQGTAGIAKVAIRYGLWQDVNRLVDDFHRKYSGFCGLLYGLSGMLDVFVDAHLYSGDPRYLQMAERPYQGIVDLYLFEEEEGMAAVPGENLFRISFDHGTGIAGVIRALHRYDTLAPDEFFLDALDVHGAVVREVDGAGVGQAAIA</sequence>
<evidence type="ECO:0000313" key="4">
    <source>
        <dbReference type="Proteomes" id="UP000634179"/>
    </source>
</evidence>
<evidence type="ECO:0000256" key="1">
    <source>
        <dbReference type="SAM" id="Phobius"/>
    </source>
</evidence>
<reference evidence="3" key="1">
    <citation type="submission" date="2020-11" db="EMBL/GenBank/DDBJ databases">
        <title>Enhanced detection system for hospital associated transmission using whole genome sequencing surveillance.</title>
        <authorList>
            <person name="Harrison L.H."/>
            <person name="Van Tyne D."/>
            <person name="Marsh J.W."/>
            <person name="Griffith M.P."/>
            <person name="Snyder D.J."/>
            <person name="Cooper V.S."/>
            <person name="Mustapha M."/>
        </authorList>
    </citation>
    <scope>NUCLEOTIDE SEQUENCE</scope>
    <source>
        <strain evidence="3">STEN00053</strain>
    </source>
</reference>
<keyword evidence="1" id="KW-0812">Transmembrane</keyword>
<name>A0AA40YEV9_STEMA</name>
<dbReference type="Pfam" id="PF05147">
    <property type="entry name" value="LANC_like"/>
    <property type="match status" value="1"/>
</dbReference>
<organism evidence="3 4">
    <name type="scientific">Stenotrophomonas maltophilia</name>
    <name type="common">Pseudomonas maltophilia</name>
    <name type="synonym">Xanthomonas maltophilia</name>
    <dbReference type="NCBI Taxonomy" id="40324"/>
    <lineage>
        <taxon>Bacteria</taxon>
        <taxon>Pseudomonadati</taxon>
        <taxon>Pseudomonadota</taxon>
        <taxon>Gammaproteobacteria</taxon>
        <taxon>Lysobacterales</taxon>
        <taxon>Lysobacteraceae</taxon>
        <taxon>Stenotrophomonas</taxon>
        <taxon>Stenotrophomonas maltophilia group</taxon>
    </lineage>
</organism>
<dbReference type="PROSITE" id="PS50011">
    <property type="entry name" value="PROTEIN_KINASE_DOM"/>
    <property type="match status" value="1"/>
</dbReference>
<evidence type="ECO:0000313" key="3">
    <source>
        <dbReference type="EMBL" id="MBH1790605.1"/>
    </source>
</evidence>